<dbReference type="EMBL" id="CAXJRC010000011">
    <property type="protein sequence ID" value="CAL2106167.1"/>
    <property type="molecule type" value="Genomic_DNA"/>
</dbReference>
<evidence type="ECO:0000313" key="2">
    <source>
        <dbReference type="EMBL" id="CAL2106167.1"/>
    </source>
</evidence>
<feature type="transmembrane region" description="Helical" evidence="1">
    <location>
        <begin position="253"/>
        <end position="276"/>
    </location>
</feature>
<evidence type="ECO:0000256" key="1">
    <source>
        <dbReference type="SAM" id="Phobius"/>
    </source>
</evidence>
<evidence type="ECO:0000313" key="3">
    <source>
        <dbReference type="Proteomes" id="UP001497602"/>
    </source>
</evidence>
<feature type="transmembrane region" description="Helical" evidence="1">
    <location>
        <begin position="199"/>
        <end position="222"/>
    </location>
</feature>
<organism evidence="2 3">
    <name type="scientific">Tenacibaculum vairaonense</name>
    <dbReference type="NCBI Taxonomy" id="3137860"/>
    <lineage>
        <taxon>Bacteria</taxon>
        <taxon>Pseudomonadati</taxon>
        <taxon>Bacteroidota</taxon>
        <taxon>Flavobacteriia</taxon>
        <taxon>Flavobacteriales</taxon>
        <taxon>Flavobacteriaceae</taxon>
        <taxon>Tenacibaculum</taxon>
    </lineage>
</organism>
<dbReference type="InterPro" id="IPR010295">
    <property type="entry name" value="DUF898"/>
</dbReference>
<dbReference type="Proteomes" id="UP001497602">
    <property type="component" value="Unassembled WGS sequence"/>
</dbReference>
<name>A0ABM9PKJ8_9FLAO</name>
<gene>
    <name evidence="2" type="ORF">T190115A13A_10323</name>
</gene>
<keyword evidence="3" id="KW-1185">Reference proteome</keyword>
<protein>
    <submittedName>
        <fullName evidence="2">Uncharacterized membrane protein YjgN (DUF898 family)</fullName>
    </submittedName>
</protein>
<dbReference type="Pfam" id="PF05987">
    <property type="entry name" value="DUF898"/>
    <property type="match status" value="2"/>
</dbReference>
<feature type="transmembrane region" description="Helical" evidence="1">
    <location>
        <begin position="24"/>
        <end position="44"/>
    </location>
</feature>
<keyword evidence="1" id="KW-0472">Membrane</keyword>
<comment type="caution">
    <text evidence="2">The sequence shown here is derived from an EMBL/GenBank/DDBJ whole genome shotgun (WGS) entry which is preliminary data.</text>
</comment>
<keyword evidence="1" id="KW-0812">Transmembrane</keyword>
<feature type="transmembrane region" description="Helical" evidence="1">
    <location>
        <begin position="149"/>
        <end position="170"/>
    </location>
</feature>
<reference evidence="2 3" key="1">
    <citation type="submission" date="2024-05" db="EMBL/GenBank/DDBJ databases">
        <authorList>
            <person name="Duchaud E."/>
        </authorList>
    </citation>
    <scope>NUCLEOTIDE SEQUENCE [LARGE SCALE GENOMIC DNA]</scope>
    <source>
        <strain evidence="2">Ena-SAMPLE-TAB-13-05-2024-13:56:06:370-140305</strain>
    </source>
</reference>
<feature type="transmembrane region" description="Helical" evidence="1">
    <location>
        <begin position="102"/>
        <end position="128"/>
    </location>
</feature>
<dbReference type="RefSeq" id="WP_348704343.1">
    <property type="nucleotide sequence ID" value="NZ_CAXIYA010000022.1"/>
</dbReference>
<sequence>MEIISGLNTEKKKFKYWGKGSEFALIYFKNIFLTIITLGLYYPWAKVELLKYHYQSTELGDSRFTFHGTGKEVFKGFIKVYAIFFILYAFLLYGVQSHNQTIVFSVLGLFYLIFIILIPFAIHGAARYRSSRSSWKGIHFKYLGDRMELFWKCITGTLLTILTLGIYGAWFQVEIRKYILSHLRFGNLSFDFKGKGETLFWINLKFVLLVYITLGIYSFWYIKNLWKFYADNTEVTQDGKKVNFKLNMKPGDVFELMVVNFLLIIFTFGIATPWVAVRTFKFVFSFLEIEEGLDTDTIQQASYDDYDDASGDDYLDFLDLDLL</sequence>
<keyword evidence="1" id="KW-1133">Transmembrane helix</keyword>
<accession>A0ABM9PKJ8</accession>
<proteinExistence type="predicted"/>
<feature type="transmembrane region" description="Helical" evidence="1">
    <location>
        <begin position="76"/>
        <end position="96"/>
    </location>
</feature>